<comment type="caution">
    <text evidence="1">The sequence shown here is derived from an EMBL/GenBank/DDBJ whole genome shotgun (WGS) entry which is preliminary data.</text>
</comment>
<organism evidence="1 2">
    <name type="scientific">Brachyspira catarrhinii</name>
    <dbReference type="NCBI Taxonomy" id="2528966"/>
    <lineage>
        <taxon>Bacteria</taxon>
        <taxon>Pseudomonadati</taxon>
        <taxon>Spirochaetota</taxon>
        <taxon>Spirochaetia</taxon>
        <taxon>Brachyspirales</taxon>
        <taxon>Brachyspiraceae</taxon>
        <taxon>Brachyspira</taxon>
    </lineage>
</organism>
<dbReference type="RefSeq" id="WP_201798592.1">
    <property type="nucleotide sequence ID" value="NZ_SJDU01000439.1"/>
</dbReference>
<keyword evidence="2" id="KW-1185">Reference proteome</keyword>
<evidence type="ECO:0000313" key="2">
    <source>
        <dbReference type="Proteomes" id="UP000310168"/>
    </source>
</evidence>
<feature type="non-terminal residue" evidence="1">
    <location>
        <position position="72"/>
    </location>
</feature>
<evidence type="ECO:0000313" key="1">
    <source>
        <dbReference type="EMBL" id="TKZ29073.1"/>
    </source>
</evidence>
<accession>A0ABY2TQW2</accession>
<sequence length="72" mass="8675">MIKTIKNNIPVHINCPIMDYNKNDYNDVYKWVKSFNLEVRVDYDIMARCDLTTDNLEHRLKTKEMENIIINI</sequence>
<dbReference type="EMBL" id="SJDU01000439">
    <property type="protein sequence ID" value="TKZ29073.1"/>
    <property type="molecule type" value="Genomic_DNA"/>
</dbReference>
<name>A0ABY2TQW2_9SPIR</name>
<protein>
    <submittedName>
        <fullName evidence="1">Radical SAM protein</fullName>
    </submittedName>
</protein>
<proteinExistence type="predicted"/>
<gene>
    <name evidence="1" type="ORF">EZH24_11290</name>
</gene>
<dbReference type="Proteomes" id="UP000310168">
    <property type="component" value="Unassembled WGS sequence"/>
</dbReference>
<reference evidence="1 2" key="1">
    <citation type="journal article" date="2019" name="Anaerobe">
        <title>Brachyspira catarrhinii sp. nov., an anaerobic intestinal spirochaete isolated from vervet monkeys may have been misidentified as Brachyspira aalborgi in previous studies.</title>
        <authorList>
            <person name="Phillips N.D."/>
            <person name="La T."/>
            <person name="Hampson D.J."/>
        </authorList>
    </citation>
    <scope>NUCLEOTIDE SEQUENCE [LARGE SCALE GENOMIC DNA]</scope>
    <source>
        <strain evidence="1 2">Z12</strain>
    </source>
</reference>